<evidence type="ECO:0000313" key="5">
    <source>
        <dbReference type="Proteomes" id="UP000564964"/>
    </source>
</evidence>
<keyword evidence="1" id="KW-0547">Nucleotide-binding</keyword>
<keyword evidence="2" id="KW-0067">ATP-binding</keyword>
<dbReference type="SUPFAM" id="SSF52540">
    <property type="entry name" value="P-loop containing nucleoside triphosphate hydrolases"/>
    <property type="match status" value="1"/>
</dbReference>
<accession>A0A7J4JEQ8</accession>
<organism evidence="4 5">
    <name type="scientific">Candidatus Iainarchaeum sp</name>
    <dbReference type="NCBI Taxonomy" id="3101447"/>
    <lineage>
        <taxon>Archaea</taxon>
        <taxon>Candidatus Iainarchaeota</taxon>
        <taxon>Candidatus Iainarchaeia</taxon>
        <taxon>Candidatus Iainarchaeales</taxon>
        <taxon>Candidatus Iainarchaeaceae</taxon>
        <taxon>Candidatus Iainarchaeum</taxon>
    </lineage>
</organism>
<dbReference type="InterPro" id="IPR027417">
    <property type="entry name" value="P-loop_NTPase"/>
</dbReference>
<reference evidence="5" key="1">
    <citation type="journal article" date="2020" name="bioRxiv">
        <title>A rank-normalized archaeal taxonomy based on genome phylogeny resolves widespread incomplete and uneven classifications.</title>
        <authorList>
            <person name="Rinke C."/>
            <person name="Chuvochina M."/>
            <person name="Mussig A.J."/>
            <person name="Chaumeil P.-A."/>
            <person name="Waite D.W."/>
            <person name="Whitman W.B."/>
            <person name="Parks D.H."/>
            <person name="Hugenholtz P."/>
        </authorList>
    </citation>
    <scope>NUCLEOTIDE SEQUENCE [LARGE SCALE GENOMIC DNA]</scope>
</reference>
<dbReference type="PRINTS" id="PR01874">
    <property type="entry name" value="DNAREPAIRADA"/>
</dbReference>
<evidence type="ECO:0000313" key="4">
    <source>
        <dbReference type="EMBL" id="HIH16252.1"/>
    </source>
</evidence>
<name>A0A7J4JEQ8_9ARCH</name>
<sequence length="232" mass="26099">MKVEVERTQTGIPGFDALCNGGIPKGSLIVLSGDPGSGKTIFCLQFLHNGVVDFNEPGVYISLEETKEEILNTGSVFGWDFRKLIQDHKIEVNTIELYDFEKLRDAIEDTVARIDAKRVVIDPGVIFRLYFERELDARKRILGLGKMLKRIGATSVITNEISLNKESSLYGLEEYVADGVILLYHTKVDDRFVRSTAILKMRNTKIAERLHPIEITPNGILVASNKDLFEQV</sequence>
<evidence type="ECO:0000259" key="3">
    <source>
        <dbReference type="PROSITE" id="PS51146"/>
    </source>
</evidence>
<evidence type="ECO:0000256" key="2">
    <source>
        <dbReference type="ARBA" id="ARBA00022840"/>
    </source>
</evidence>
<dbReference type="AlphaFoldDB" id="A0A7J4JEQ8"/>
<dbReference type="Proteomes" id="UP000564964">
    <property type="component" value="Unassembled WGS sequence"/>
</dbReference>
<dbReference type="GO" id="GO:0005524">
    <property type="term" value="F:ATP binding"/>
    <property type="evidence" value="ECO:0007669"/>
    <property type="project" value="UniProtKB-KW"/>
</dbReference>
<dbReference type="PROSITE" id="PS51146">
    <property type="entry name" value="KAIC"/>
    <property type="match status" value="1"/>
</dbReference>
<dbReference type="Pfam" id="PF06745">
    <property type="entry name" value="ATPase"/>
    <property type="match status" value="1"/>
</dbReference>
<dbReference type="EMBL" id="DUGH01000061">
    <property type="protein sequence ID" value="HIH16252.1"/>
    <property type="molecule type" value="Genomic_DNA"/>
</dbReference>
<gene>
    <name evidence="4" type="ORF">HA252_02500</name>
</gene>
<dbReference type="InterPro" id="IPR010624">
    <property type="entry name" value="KaiC_dom"/>
</dbReference>
<dbReference type="Gene3D" id="3.40.50.300">
    <property type="entry name" value="P-loop containing nucleotide triphosphate hydrolases"/>
    <property type="match status" value="1"/>
</dbReference>
<protein>
    <submittedName>
        <fullName evidence="4">AAA family ATPase</fullName>
    </submittedName>
</protein>
<dbReference type="PANTHER" id="PTHR43637">
    <property type="entry name" value="UPF0273 PROTEIN TM_0370"/>
    <property type="match status" value="1"/>
</dbReference>
<comment type="caution">
    <text evidence="4">The sequence shown here is derived from an EMBL/GenBank/DDBJ whole genome shotgun (WGS) entry which is preliminary data.</text>
</comment>
<proteinExistence type="predicted"/>
<feature type="domain" description="KaiC" evidence="3">
    <location>
        <begin position="6"/>
        <end position="232"/>
    </location>
</feature>
<evidence type="ECO:0000256" key="1">
    <source>
        <dbReference type="ARBA" id="ARBA00022741"/>
    </source>
</evidence>
<dbReference type="InterPro" id="IPR014774">
    <property type="entry name" value="KaiC-like_dom"/>
</dbReference>